<reference evidence="1" key="1">
    <citation type="submission" date="2016-10" db="EMBL/GenBank/DDBJ databases">
        <authorList>
            <person name="Benchimol M."/>
            <person name="Almeida L.G."/>
            <person name="Vasconcelos A.T."/>
            <person name="Perreira-Neves A."/>
            <person name="Rosa I.A."/>
            <person name="Tasca T."/>
            <person name="Bogo M.R."/>
            <person name="de Souza W."/>
        </authorList>
    </citation>
    <scope>NUCLEOTIDE SEQUENCE [LARGE SCALE GENOMIC DNA]</scope>
    <source>
        <strain evidence="1">K</strain>
    </source>
</reference>
<evidence type="ECO:0000313" key="2">
    <source>
        <dbReference type="Proteomes" id="UP000179807"/>
    </source>
</evidence>
<proteinExistence type="predicted"/>
<evidence type="ECO:0008006" key="3">
    <source>
        <dbReference type="Google" id="ProtNLM"/>
    </source>
</evidence>
<dbReference type="Proteomes" id="UP000179807">
    <property type="component" value="Unassembled WGS sequence"/>
</dbReference>
<keyword evidence="2" id="KW-1185">Reference proteome</keyword>
<evidence type="ECO:0000313" key="1">
    <source>
        <dbReference type="EMBL" id="OHT05647.1"/>
    </source>
</evidence>
<dbReference type="GeneID" id="94839706"/>
<dbReference type="EMBL" id="MLAK01000750">
    <property type="protein sequence ID" value="OHT05647.1"/>
    <property type="molecule type" value="Genomic_DNA"/>
</dbReference>
<dbReference type="AlphaFoldDB" id="A0A1J4K2M9"/>
<protein>
    <recommendedName>
        <fullName evidence="3">BACK domain-containing protein</fullName>
    </recommendedName>
</protein>
<dbReference type="VEuPathDB" id="TrichDB:TRFO_26535"/>
<sequence length="333" mass="40517">MESSQYLNRDSESNILSKILKKQFGVFNIENYDKDFSFIFIFENWEKDKQNNFSRRLPLHGKRFEIKVPRFIADLISPNVVKLHNVDKTIRSYKIHLDLSFFNFCGTDEYQMAHDFSCYFQSIFYQNETYEVNTSSKQNSHFFRLILILLGNLEFLSEVLPEDRLNNTNIFERIKNKFQYYKLLERCVTNKSTTNDLQDNYDMCRVHRNFGLFHMDLQYFKKEIKFIAQHFYEIEIKKLKDLPFEMILKIIKNKHLCLENETQLYHFIKEMILISKDYYSLFSFIDFTFLKEEDIDDFITTFNFEYLDKSIWSRICSYFSENHKFIQSMKTCK</sequence>
<name>A0A1J4K2M9_9EUKA</name>
<organism evidence="1 2">
    <name type="scientific">Tritrichomonas foetus</name>
    <dbReference type="NCBI Taxonomy" id="1144522"/>
    <lineage>
        <taxon>Eukaryota</taxon>
        <taxon>Metamonada</taxon>
        <taxon>Parabasalia</taxon>
        <taxon>Tritrichomonadida</taxon>
        <taxon>Tritrichomonadidae</taxon>
        <taxon>Tritrichomonas</taxon>
    </lineage>
</organism>
<gene>
    <name evidence="1" type="ORF">TRFO_26535</name>
</gene>
<accession>A0A1J4K2M9</accession>
<comment type="caution">
    <text evidence="1">The sequence shown here is derived from an EMBL/GenBank/DDBJ whole genome shotgun (WGS) entry which is preliminary data.</text>
</comment>
<dbReference type="RefSeq" id="XP_068358783.1">
    <property type="nucleotide sequence ID" value="XM_068505002.1"/>
</dbReference>